<dbReference type="Proteomes" id="UP000284379">
    <property type="component" value="Unassembled WGS sequence"/>
</dbReference>
<reference evidence="9 10" key="1">
    <citation type="submission" date="2018-08" db="EMBL/GenBank/DDBJ databases">
        <title>A genome reference for cultivated species of the human gut microbiota.</title>
        <authorList>
            <person name="Zou Y."/>
            <person name="Xue W."/>
            <person name="Luo G."/>
        </authorList>
    </citation>
    <scope>NUCLEOTIDE SEQUENCE [LARGE SCALE GENOMIC DNA]</scope>
    <source>
        <strain evidence="9 10">AM40-30BH</strain>
    </source>
</reference>
<feature type="domain" description="Bacterial repeat" evidence="8">
    <location>
        <begin position="572"/>
        <end position="644"/>
    </location>
</feature>
<dbReference type="PANTHER" id="PTHR31321:SF57">
    <property type="entry name" value="PECTINESTERASE 53-RELATED"/>
    <property type="match status" value="1"/>
</dbReference>
<dbReference type="GO" id="GO:0030599">
    <property type="term" value="F:pectinesterase activity"/>
    <property type="evidence" value="ECO:0007669"/>
    <property type="project" value="InterPro"/>
</dbReference>
<name>A0A413VRR0_9BACE</name>
<protein>
    <recommendedName>
        <fullName evidence="11">Pectin esterase</fullName>
    </recommendedName>
</protein>
<dbReference type="Pfam" id="PF18998">
    <property type="entry name" value="Flg_new_2"/>
    <property type="match status" value="2"/>
</dbReference>
<organism evidence="9 10">
    <name type="scientific">Bacteroides nordii</name>
    <dbReference type="NCBI Taxonomy" id="291645"/>
    <lineage>
        <taxon>Bacteria</taxon>
        <taxon>Pseudomonadati</taxon>
        <taxon>Bacteroidota</taxon>
        <taxon>Bacteroidia</taxon>
        <taxon>Bacteroidales</taxon>
        <taxon>Bacteroidaceae</taxon>
        <taxon>Bacteroides</taxon>
    </lineage>
</organism>
<keyword evidence="4" id="KW-0063">Aspartyl esterase</keyword>
<gene>
    <name evidence="9" type="ORF">DW888_06785</name>
</gene>
<sequence>MRNVYYTILVFVCLISSLSAKASTRVEGDSGFKDIKLNLMNGNFLSDEEINNKTQVTFGIAIAEDGTPTRVAADDATANIILNNYKYHSNEHGFNPGTATVKVQGPVKISIGACAYGNNVTVKNEAGDVITTIAINSLGSCYHNNGNPCVEGYYTGKEATTLSISGGGYIPYIGIEAISEAPKESTIKYALGEYTDAGTVPASDKVLTGNKYTLPLNRTLYVESKTLTAWTDGTNNYTPGEEITVIEDLSLTPVFTDNTVSLDDRNEEVIITWDFQQKNGAPKIAYEGITGFYVSQAVVNGNTIDVKTDFNTKPGKINNGSWTDWAQMNEGTTFTFPAAKNCIITTEAYNPLSTTTIAGSTDYTSGKIVTYTYGGTDPTIDIVIGKDGTYFRYFTIVYPKAESNIQERPVIATDFTDWEAVSSNSGDVSVEKTTTFSNEAVTFTFNGVTVSPQGQNVEKFGDLTGYAMAEKNLPGIITTSALSNITKVRYFHGATGGKRGYKLEKKSTTDTDWVVLSDAFADPAKGVWVECAINEENVQLRWTNLAPTQNAYMFELEIYSNVEITAKQVTLATKVSPEEAGSVSVSPSSSQYDEGTEVTLTAKKNFGYKFVKWTDATGNTLSAEASYKQTLNEDMIITAVFEPVATYSLTTSTEGGANNYMVTATPDATVVNGKNMYEEGTLVTLTATENRILTFLNWKSGEMGYELPVRMDSDKEFVAVYSAADYIVGWDFVRKGNNSRPADFASTGENEATTLILRKEDGTTQAWLDKSKESGNYEGESAAVNWKNISEKYYYETRINASEFIDIKVTSRMLYNYNAYSVQKLEYSLDGTNYTEVARITLPGAKAWTPLEATLPESCNNAESLYLRWIPDYSSEIVGTASENDGTAIGSIYITGVQKGVDPGRAPLLLSSLPANNAEEVSATGRIVLTFDAKVEIAEGTVATLGNKTLAPSVAGKTITFPYMGLDYNTTYTFTLPGNSVSDFYGNKIKENITLKFTTIAPPVVTPGMYDAIASNAEELLEALAKGNEASTSGERFRIFLHDGIYDLGELCLTDVKSNISLIGESMENTIIVNKAPVEGISVSATLRPTGENIYMQDLTLKNDYDYQGSTGRAVCLQDKGNKNVYKNVRMLSYQDTYYSNNNRMRSYFEDSEIHGTVDFICGGGDVFFNRTLLYLEDRSGNCITAPAGDTEWGYVFNDCTIDGYDANKGSYALGRPWQGAPMSVWINTTMKVLPKAEGWSDMSETIIPKLFAEYNSHTESGMAVDCSARKTKYTGGTIPYSPVLTQEEASRFTLENVLSGSDSWQPALLTEQAAAPVLTVNGTTLSWNASDYVFCYAICKNGKVIDFTNETSYTIPADATDNDVFTVRAANQMGGLGQPSNNSNATGIEQSTVAKEIVERQYFNVNGIRINNVGQGLNIIRTIYSDGTIDTVKEFVK</sequence>
<dbReference type="InterPro" id="IPR044060">
    <property type="entry name" value="Bacterial_rp_domain"/>
</dbReference>
<dbReference type="EMBL" id="QSGO01000004">
    <property type="protein sequence ID" value="RHB36340.1"/>
    <property type="molecule type" value="Genomic_DNA"/>
</dbReference>
<dbReference type="InterPro" id="IPR011050">
    <property type="entry name" value="Pectin_lyase_fold/virulence"/>
</dbReference>
<dbReference type="InterPro" id="IPR032812">
    <property type="entry name" value="SbsA_Ig"/>
</dbReference>
<dbReference type="GO" id="GO:0042545">
    <property type="term" value="P:cell wall modification"/>
    <property type="evidence" value="ECO:0007669"/>
    <property type="project" value="InterPro"/>
</dbReference>
<evidence type="ECO:0008006" key="11">
    <source>
        <dbReference type="Google" id="ProtNLM"/>
    </source>
</evidence>
<dbReference type="PANTHER" id="PTHR31321">
    <property type="entry name" value="ACYL-COA THIOESTER HYDROLASE YBHC-RELATED"/>
    <property type="match status" value="1"/>
</dbReference>
<feature type="domain" description="Pectinesterase catalytic" evidence="6">
    <location>
        <begin position="1020"/>
        <end position="1301"/>
    </location>
</feature>
<keyword evidence="2 5" id="KW-0732">Signal</keyword>
<evidence type="ECO:0000256" key="4">
    <source>
        <dbReference type="ARBA" id="ARBA00023085"/>
    </source>
</evidence>
<dbReference type="InterPro" id="IPR012334">
    <property type="entry name" value="Pectin_lyas_fold"/>
</dbReference>
<comment type="similarity">
    <text evidence="1">Belongs to the pectinesterase family.</text>
</comment>
<proteinExistence type="inferred from homology"/>
<keyword evidence="3" id="KW-0378">Hydrolase</keyword>
<evidence type="ECO:0000313" key="9">
    <source>
        <dbReference type="EMBL" id="RHB36340.1"/>
    </source>
</evidence>
<dbReference type="RefSeq" id="WP_122201146.1">
    <property type="nucleotide sequence ID" value="NZ_CABJFV010000004.1"/>
</dbReference>
<dbReference type="Pfam" id="PF01095">
    <property type="entry name" value="Pectinesterase"/>
    <property type="match status" value="1"/>
</dbReference>
<dbReference type="Gene3D" id="2.160.20.10">
    <property type="entry name" value="Single-stranded right-handed beta-helix, Pectin lyase-like"/>
    <property type="match status" value="1"/>
</dbReference>
<dbReference type="Pfam" id="PF13205">
    <property type="entry name" value="Big_5"/>
    <property type="match status" value="1"/>
</dbReference>
<evidence type="ECO:0000313" key="10">
    <source>
        <dbReference type="Proteomes" id="UP000284379"/>
    </source>
</evidence>
<evidence type="ECO:0000259" key="7">
    <source>
        <dbReference type="Pfam" id="PF13205"/>
    </source>
</evidence>
<evidence type="ECO:0000259" key="8">
    <source>
        <dbReference type="Pfam" id="PF18998"/>
    </source>
</evidence>
<dbReference type="InterPro" id="IPR000070">
    <property type="entry name" value="Pectinesterase_cat"/>
</dbReference>
<dbReference type="SUPFAM" id="SSF51126">
    <property type="entry name" value="Pectin lyase-like"/>
    <property type="match status" value="1"/>
</dbReference>
<evidence type="ECO:0000256" key="2">
    <source>
        <dbReference type="ARBA" id="ARBA00022729"/>
    </source>
</evidence>
<accession>A0A413VRR0</accession>
<evidence type="ECO:0000256" key="3">
    <source>
        <dbReference type="ARBA" id="ARBA00022801"/>
    </source>
</evidence>
<dbReference type="GO" id="GO:0009279">
    <property type="term" value="C:cell outer membrane"/>
    <property type="evidence" value="ECO:0007669"/>
    <property type="project" value="TreeGrafter"/>
</dbReference>
<feature type="chain" id="PRO_5018995235" description="Pectin esterase" evidence="5">
    <location>
        <begin position="23"/>
        <end position="1438"/>
    </location>
</feature>
<comment type="caution">
    <text evidence="9">The sequence shown here is derived from an EMBL/GenBank/DDBJ whole genome shotgun (WGS) entry which is preliminary data.</text>
</comment>
<evidence type="ECO:0000256" key="5">
    <source>
        <dbReference type="SAM" id="SignalP"/>
    </source>
</evidence>
<feature type="domain" description="Bacterial repeat" evidence="8">
    <location>
        <begin position="660"/>
        <end position="721"/>
    </location>
</feature>
<feature type="domain" description="SbsA Ig-like" evidence="7">
    <location>
        <begin position="906"/>
        <end position="999"/>
    </location>
</feature>
<evidence type="ECO:0000259" key="6">
    <source>
        <dbReference type="Pfam" id="PF01095"/>
    </source>
</evidence>
<feature type="signal peptide" evidence="5">
    <location>
        <begin position="1"/>
        <end position="22"/>
    </location>
</feature>
<evidence type="ECO:0000256" key="1">
    <source>
        <dbReference type="ARBA" id="ARBA00008891"/>
    </source>
</evidence>